<keyword evidence="1" id="KW-0812">Transmembrane</keyword>
<dbReference type="Proteomes" id="UP000606730">
    <property type="component" value="Unassembled WGS sequence"/>
</dbReference>
<comment type="caution">
    <text evidence="2">The sequence shown here is derived from an EMBL/GenBank/DDBJ whole genome shotgun (WGS) entry which is preliminary data.</text>
</comment>
<gene>
    <name evidence="2" type="ORF">GCM10011517_11670</name>
</gene>
<protein>
    <submittedName>
        <fullName evidence="2">Uncharacterized protein</fullName>
    </submittedName>
</protein>
<dbReference type="EMBL" id="BMKN01000001">
    <property type="protein sequence ID" value="GGE45692.1"/>
    <property type="molecule type" value="Genomic_DNA"/>
</dbReference>
<proteinExistence type="predicted"/>
<organism evidence="2 3">
    <name type="scientific">Actibacterium pelagium</name>
    <dbReference type="NCBI Taxonomy" id="2029103"/>
    <lineage>
        <taxon>Bacteria</taxon>
        <taxon>Pseudomonadati</taxon>
        <taxon>Pseudomonadota</taxon>
        <taxon>Alphaproteobacteria</taxon>
        <taxon>Rhodobacterales</taxon>
        <taxon>Roseobacteraceae</taxon>
        <taxon>Actibacterium</taxon>
    </lineage>
</organism>
<name>A0A917AES9_9RHOB</name>
<keyword evidence="1" id="KW-1133">Transmembrane helix</keyword>
<reference evidence="2" key="1">
    <citation type="journal article" date="2014" name="Int. J. Syst. Evol. Microbiol.">
        <title>Complete genome sequence of Corynebacterium casei LMG S-19264T (=DSM 44701T), isolated from a smear-ripened cheese.</title>
        <authorList>
            <consortium name="US DOE Joint Genome Institute (JGI-PGF)"/>
            <person name="Walter F."/>
            <person name="Albersmeier A."/>
            <person name="Kalinowski J."/>
            <person name="Ruckert C."/>
        </authorList>
    </citation>
    <scope>NUCLEOTIDE SEQUENCE</scope>
    <source>
        <strain evidence="2">CGMCC 1.16012</strain>
    </source>
</reference>
<reference evidence="2" key="2">
    <citation type="submission" date="2020-09" db="EMBL/GenBank/DDBJ databases">
        <authorList>
            <person name="Sun Q."/>
            <person name="Zhou Y."/>
        </authorList>
    </citation>
    <scope>NUCLEOTIDE SEQUENCE</scope>
    <source>
        <strain evidence="2">CGMCC 1.16012</strain>
    </source>
</reference>
<sequence length="49" mass="5416">MDIFQPVTMDQMLYALILTGMLREAMIFTLPDAIAGPGGWLINTADDDE</sequence>
<keyword evidence="3" id="KW-1185">Reference proteome</keyword>
<feature type="transmembrane region" description="Helical" evidence="1">
    <location>
        <begin position="12"/>
        <end position="30"/>
    </location>
</feature>
<dbReference type="OrthoDB" id="7873825at2"/>
<dbReference type="RefSeq" id="WP_158221896.1">
    <property type="nucleotide sequence ID" value="NZ_BMKN01000001.1"/>
</dbReference>
<keyword evidence="1" id="KW-0472">Membrane</keyword>
<accession>A0A917AES9</accession>
<evidence type="ECO:0000313" key="3">
    <source>
        <dbReference type="Proteomes" id="UP000606730"/>
    </source>
</evidence>
<evidence type="ECO:0000313" key="2">
    <source>
        <dbReference type="EMBL" id="GGE45692.1"/>
    </source>
</evidence>
<evidence type="ECO:0000256" key="1">
    <source>
        <dbReference type="SAM" id="Phobius"/>
    </source>
</evidence>
<dbReference type="AlphaFoldDB" id="A0A917AES9"/>